<keyword evidence="2" id="KW-1185">Reference proteome</keyword>
<protein>
    <submittedName>
        <fullName evidence="1">Uncharacterized protein</fullName>
    </submittedName>
</protein>
<dbReference type="InterPro" id="IPR046558">
    <property type="entry name" value="DUF6712"/>
</dbReference>
<proteinExistence type="predicted"/>
<dbReference type="RefSeq" id="WP_345212016.1">
    <property type="nucleotide sequence ID" value="NZ_BAABFT010000008.1"/>
</dbReference>
<accession>A0ABP8GN55</accession>
<reference evidence="2" key="1">
    <citation type="journal article" date="2019" name="Int. J. Syst. Evol. Microbiol.">
        <title>The Global Catalogue of Microorganisms (GCM) 10K type strain sequencing project: providing services to taxonomists for standard genome sequencing and annotation.</title>
        <authorList>
            <consortium name="The Broad Institute Genomics Platform"/>
            <consortium name="The Broad Institute Genome Sequencing Center for Infectious Disease"/>
            <person name="Wu L."/>
            <person name="Ma J."/>
        </authorList>
    </citation>
    <scope>NUCLEOTIDE SEQUENCE [LARGE SCALE GENOMIC DNA]</scope>
    <source>
        <strain evidence="2">JCM 17705</strain>
    </source>
</reference>
<gene>
    <name evidence="1" type="ORF">GCM10023149_30800</name>
</gene>
<name>A0ABP8GN55_9SPHI</name>
<dbReference type="EMBL" id="BAABFT010000008">
    <property type="protein sequence ID" value="GAA4327428.1"/>
    <property type="molecule type" value="Genomic_DNA"/>
</dbReference>
<dbReference type="Pfam" id="PF20459">
    <property type="entry name" value="DUF6712"/>
    <property type="match status" value="2"/>
</dbReference>
<organism evidence="1 2">
    <name type="scientific">Mucilaginibacter gynuensis</name>
    <dbReference type="NCBI Taxonomy" id="1302236"/>
    <lineage>
        <taxon>Bacteria</taxon>
        <taxon>Pseudomonadati</taxon>
        <taxon>Bacteroidota</taxon>
        <taxon>Sphingobacteriia</taxon>
        <taxon>Sphingobacteriales</taxon>
        <taxon>Sphingobacteriaceae</taxon>
        <taxon>Mucilaginibacter</taxon>
    </lineage>
</organism>
<dbReference type="Proteomes" id="UP001500582">
    <property type="component" value="Unassembled WGS sequence"/>
</dbReference>
<comment type="caution">
    <text evidence="1">The sequence shown here is derived from an EMBL/GenBank/DDBJ whole genome shotgun (WGS) entry which is preliminary data.</text>
</comment>
<evidence type="ECO:0000313" key="2">
    <source>
        <dbReference type="Proteomes" id="UP001500582"/>
    </source>
</evidence>
<sequence length="323" mass="35506">MASQRLINSTEELKSVVGAVQSDLVFEAIQSFVDDAEINHIIPAIGYPLYDALREPTTDIKKIRALMLLRKAVANFAIHYYVAFGSVQISESGIFVTKTDRVLPASDKKTLQLRLQSRADGFKGLEAAIIYLESNLNDFAEYANDVAHAQNTRLYTNTCAEFSQGFDLHGNVEAFTRFKFVIETVEQNYIDNLLGSTLTTALRSAVLNNTASADQKKLLAKIARVTPLLTVAEAIPYRLVEFDNSGMITSSIVSNGDNVEASTAGDMKRLQALMNATLQKGLSQLAILTKWLNDNAGLFPGYATSDLSANSKLNDEERGVYFI</sequence>
<evidence type="ECO:0000313" key="1">
    <source>
        <dbReference type="EMBL" id="GAA4327428.1"/>
    </source>
</evidence>